<keyword evidence="4 5" id="KW-0694">RNA-binding</keyword>
<comment type="similarity">
    <text evidence="1 4 5">Belongs to the bacterial ribosomal protein bL21 family.</text>
</comment>
<reference evidence="6 7" key="1">
    <citation type="submission" date="2020-08" db="EMBL/GenBank/DDBJ databases">
        <title>Genomic Encyclopedia of Type Strains, Phase IV (KMG-IV): sequencing the most valuable type-strain genomes for metagenomic binning, comparative biology and taxonomic classification.</title>
        <authorList>
            <person name="Goeker M."/>
        </authorList>
    </citation>
    <scope>NUCLEOTIDE SEQUENCE [LARGE SCALE GENOMIC DNA]</scope>
    <source>
        <strain evidence="6 7">DSM 12252</strain>
    </source>
</reference>
<dbReference type="EMBL" id="JACHIG010000007">
    <property type="protein sequence ID" value="MBB5033686.1"/>
    <property type="molecule type" value="Genomic_DNA"/>
</dbReference>
<organism evidence="6 7">
    <name type="scientific">Prosthecobacter vanneervenii</name>
    <dbReference type="NCBI Taxonomy" id="48466"/>
    <lineage>
        <taxon>Bacteria</taxon>
        <taxon>Pseudomonadati</taxon>
        <taxon>Verrucomicrobiota</taxon>
        <taxon>Verrucomicrobiia</taxon>
        <taxon>Verrucomicrobiales</taxon>
        <taxon>Verrucomicrobiaceae</taxon>
        <taxon>Prosthecobacter</taxon>
    </lineage>
</organism>
<name>A0A7W7YCK4_9BACT</name>
<comment type="function">
    <text evidence="4 5">This protein binds to 23S rRNA in the presence of protein L20.</text>
</comment>
<evidence type="ECO:0000256" key="5">
    <source>
        <dbReference type="RuleBase" id="RU000562"/>
    </source>
</evidence>
<dbReference type="SUPFAM" id="SSF141091">
    <property type="entry name" value="L21p-like"/>
    <property type="match status" value="1"/>
</dbReference>
<evidence type="ECO:0000256" key="2">
    <source>
        <dbReference type="ARBA" id="ARBA00022980"/>
    </source>
</evidence>
<dbReference type="GO" id="GO:0003735">
    <property type="term" value="F:structural constituent of ribosome"/>
    <property type="evidence" value="ECO:0007669"/>
    <property type="project" value="InterPro"/>
</dbReference>
<dbReference type="GO" id="GO:1990904">
    <property type="term" value="C:ribonucleoprotein complex"/>
    <property type="evidence" value="ECO:0007669"/>
    <property type="project" value="UniProtKB-KW"/>
</dbReference>
<dbReference type="InterPro" id="IPR001787">
    <property type="entry name" value="Ribosomal_bL21"/>
</dbReference>
<comment type="caution">
    <text evidence="6">The sequence shown here is derived from an EMBL/GenBank/DDBJ whole genome shotgun (WGS) entry which is preliminary data.</text>
</comment>
<keyword evidence="4 5" id="KW-0699">rRNA-binding</keyword>
<dbReference type="GO" id="GO:0005840">
    <property type="term" value="C:ribosome"/>
    <property type="evidence" value="ECO:0007669"/>
    <property type="project" value="UniProtKB-KW"/>
</dbReference>
<dbReference type="InterPro" id="IPR036164">
    <property type="entry name" value="bL21-like_sf"/>
</dbReference>
<dbReference type="GO" id="GO:0019843">
    <property type="term" value="F:rRNA binding"/>
    <property type="evidence" value="ECO:0007669"/>
    <property type="project" value="UniProtKB-UniRule"/>
</dbReference>
<dbReference type="NCBIfam" id="TIGR00061">
    <property type="entry name" value="L21"/>
    <property type="match status" value="1"/>
</dbReference>
<keyword evidence="7" id="KW-1185">Reference proteome</keyword>
<dbReference type="HAMAP" id="MF_01363">
    <property type="entry name" value="Ribosomal_bL21"/>
    <property type="match status" value="1"/>
</dbReference>
<dbReference type="GO" id="GO:0005737">
    <property type="term" value="C:cytoplasm"/>
    <property type="evidence" value="ECO:0007669"/>
    <property type="project" value="UniProtKB-ARBA"/>
</dbReference>
<dbReference type="Proteomes" id="UP000590740">
    <property type="component" value="Unassembled WGS sequence"/>
</dbReference>
<dbReference type="PANTHER" id="PTHR21349:SF0">
    <property type="entry name" value="LARGE RIBOSOMAL SUBUNIT PROTEIN BL21M"/>
    <property type="match status" value="1"/>
</dbReference>
<dbReference type="RefSeq" id="WP_184340758.1">
    <property type="nucleotide sequence ID" value="NZ_JACHIG010000007.1"/>
</dbReference>
<dbReference type="AlphaFoldDB" id="A0A7W7YCK4"/>
<evidence type="ECO:0000313" key="7">
    <source>
        <dbReference type="Proteomes" id="UP000590740"/>
    </source>
</evidence>
<gene>
    <name evidence="4" type="primary">rplU</name>
    <name evidence="6" type="ORF">HNQ65_003276</name>
</gene>
<accession>A0A7W7YCK4</accession>
<evidence type="ECO:0000256" key="3">
    <source>
        <dbReference type="ARBA" id="ARBA00023274"/>
    </source>
</evidence>
<comment type="subunit">
    <text evidence="4">Part of the 50S ribosomal subunit. Contacts protein L20.</text>
</comment>
<sequence>MAYAIIKTGGKQYKVSVGDKLDVEKLESAEGETATFDQVLVAGEGSSIKVGAPTVAGATVSAKVLSQHKADKATTFKFRKRKGFHKTRGHRQPLTLVQITAINA</sequence>
<dbReference type="PANTHER" id="PTHR21349">
    <property type="entry name" value="50S RIBOSOMAL PROTEIN L21"/>
    <property type="match status" value="1"/>
</dbReference>
<evidence type="ECO:0000256" key="4">
    <source>
        <dbReference type="HAMAP-Rule" id="MF_01363"/>
    </source>
</evidence>
<protein>
    <recommendedName>
        <fullName evidence="4">Large ribosomal subunit protein bL21</fullName>
    </recommendedName>
</protein>
<dbReference type="InterPro" id="IPR028909">
    <property type="entry name" value="bL21-like"/>
</dbReference>
<dbReference type="Pfam" id="PF00829">
    <property type="entry name" value="Ribosomal_L21p"/>
    <property type="match status" value="1"/>
</dbReference>
<keyword evidence="2 4" id="KW-0689">Ribosomal protein</keyword>
<evidence type="ECO:0000256" key="1">
    <source>
        <dbReference type="ARBA" id="ARBA00008563"/>
    </source>
</evidence>
<evidence type="ECO:0000313" key="6">
    <source>
        <dbReference type="EMBL" id="MBB5033686.1"/>
    </source>
</evidence>
<dbReference type="GO" id="GO:0006412">
    <property type="term" value="P:translation"/>
    <property type="evidence" value="ECO:0007669"/>
    <property type="project" value="UniProtKB-UniRule"/>
</dbReference>
<proteinExistence type="inferred from homology"/>
<keyword evidence="3 4" id="KW-0687">Ribonucleoprotein</keyword>